<feature type="region of interest" description="Disordered" evidence="1">
    <location>
        <begin position="440"/>
        <end position="505"/>
    </location>
</feature>
<sequence length="505" mass="57713">MPRKRGTTAAKRQSRPRSLRRVSELRHDVASLSVDSPEEKTTTRKEGEGERMQTRQDTNPERKLALQRLMNAIREGDFDEDLEDENAQAPLTRSKQRRAALRKKRMQKEQGGEDHDSDSDYVQNDEEEEEEYYSGDEVMEDEVTEKDKEDDQRLKQTEQRLILKFKTAKLAKGLDQQEQVEEEGPRLEDIDWSEFDLETINEILSRREALRARRRQKKLRKLGVDDNGEVTTAKLKKSSLAPPPLQLDKPISPPHISEINGKGDDSLDDDDDDDDEEGVIFEECQIGGRVGFDHMDIDGEGEEPEFRDLFEETNETIPQTPGTSLHLPPRASAMSEDILASDRNYQGASRYNRPHPALIRNMTDAHSHVDKDMRIVLQYELRSEEILLKDLKAEISDKLLKLQAEEKLLRMIVKRDFELPEDESTEDQTQHIEAFPSTFEPEAGEMPRAMPMEVENAASDSEESLSGMSSSSSDDDVQSDELTRGALSQMLRTYLPNGELDQLGS</sequence>
<feature type="region of interest" description="Disordered" evidence="1">
    <location>
        <begin position="1"/>
        <end position="154"/>
    </location>
</feature>
<evidence type="ECO:0000313" key="3">
    <source>
        <dbReference type="Proteomes" id="UP001139887"/>
    </source>
</evidence>
<dbReference type="OrthoDB" id="5596221at2759"/>
<evidence type="ECO:0000256" key="1">
    <source>
        <dbReference type="SAM" id="MobiDB-lite"/>
    </source>
</evidence>
<feature type="compositionally biased region" description="Basic and acidic residues" evidence="1">
    <location>
        <begin position="37"/>
        <end position="64"/>
    </location>
</feature>
<proteinExistence type="predicted"/>
<evidence type="ECO:0000313" key="2">
    <source>
        <dbReference type="EMBL" id="KAJ2850338.1"/>
    </source>
</evidence>
<dbReference type="AlphaFoldDB" id="A0A9W8LYL1"/>
<feature type="region of interest" description="Disordered" evidence="1">
    <location>
        <begin position="234"/>
        <end position="275"/>
    </location>
</feature>
<feature type="compositionally biased region" description="Acidic residues" evidence="1">
    <location>
        <begin position="77"/>
        <end position="86"/>
    </location>
</feature>
<feature type="compositionally biased region" description="Acidic residues" evidence="1">
    <location>
        <begin position="266"/>
        <end position="275"/>
    </location>
</feature>
<feature type="compositionally biased region" description="Basic residues" evidence="1">
    <location>
        <begin position="94"/>
        <end position="106"/>
    </location>
</feature>
<feature type="compositionally biased region" description="Basic residues" evidence="1">
    <location>
        <begin position="1"/>
        <end position="20"/>
    </location>
</feature>
<name>A0A9W8LYL1_9FUNG</name>
<feature type="compositionally biased region" description="Acidic residues" evidence="1">
    <location>
        <begin position="115"/>
        <end position="144"/>
    </location>
</feature>
<dbReference type="EMBL" id="JANBUW010000035">
    <property type="protein sequence ID" value="KAJ2850338.1"/>
    <property type="molecule type" value="Genomic_DNA"/>
</dbReference>
<comment type="caution">
    <text evidence="2">The sequence shown here is derived from an EMBL/GenBank/DDBJ whole genome shotgun (WGS) entry which is preliminary data.</text>
</comment>
<accession>A0A9W8LYL1</accession>
<keyword evidence="3" id="KW-1185">Reference proteome</keyword>
<reference evidence="2" key="1">
    <citation type="submission" date="2022-07" db="EMBL/GenBank/DDBJ databases">
        <title>Phylogenomic reconstructions and comparative analyses of Kickxellomycotina fungi.</title>
        <authorList>
            <person name="Reynolds N.K."/>
            <person name="Stajich J.E."/>
            <person name="Barry K."/>
            <person name="Grigoriev I.V."/>
            <person name="Crous P."/>
            <person name="Smith M.E."/>
        </authorList>
    </citation>
    <scope>NUCLEOTIDE SEQUENCE</scope>
    <source>
        <strain evidence="2">NRRL 1566</strain>
    </source>
</reference>
<protein>
    <submittedName>
        <fullName evidence="2">Uncharacterized protein</fullName>
    </submittedName>
</protein>
<gene>
    <name evidence="2" type="ORF">IWW36_001955</name>
</gene>
<organism evidence="2 3">
    <name type="scientific">Coemansia brasiliensis</name>
    <dbReference type="NCBI Taxonomy" id="2650707"/>
    <lineage>
        <taxon>Eukaryota</taxon>
        <taxon>Fungi</taxon>
        <taxon>Fungi incertae sedis</taxon>
        <taxon>Zoopagomycota</taxon>
        <taxon>Kickxellomycotina</taxon>
        <taxon>Kickxellomycetes</taxon>
        <taxon>Kickxellales</taxon>
        <taxon>Kickxellaceae</taxon>
        <taxon>Coemansia</taxon>
    </lineage>
</organism>
<dbReference type="Proteomes" id="UP001139887">
    <property type="component" value="Unassembled WGS sequence"/>
</dbReference>
<feature type="compositionally biased region" description="Basic and acidic residues" evidence="1">
    <location>
        <begin position="145"/>
        <end position="154"/>
    </location>
</feature>